<organism evidence="15 16">
    <name type="scientific">Noviherbaspirillum suwonense</name>
    <dbReference type="NCBI Taxonomy" id="1224511"/>
    <lineage>
        <taxon>Bacteria</taxon>
        <taxon>Pseudomonadati</taxon>
        <taxon>Pseudomonadota</taxon>
        <taxon>Betaproteobacteria</taxon>
        <taxon>Burkholderiales</taxon>
        <taxon>Oxalobacteraceae</taxon>
        <taxon>Noviherbaspirillum</taxon>
    </lineage>
</organism>
<dbReference type="InterPro" id="IPR003661">
    <property type="entry name" value="HisK_dim/P_dom"/>
</dbReference>
<dbReference type="SUPFAM" id="SSF55781">
    <property type="entry name" value="GAF domain-like"/>
    <property type="match status" value="1"/>
</dbReference>
<dbReference type="PRINTS" id="PR00344">
    <property type="entry name" value="BCTRLSENSOR"/>
</dbReference>
<sequence>MLKASTPSDEAERLESLRNLSILDTPPEERFDRITRLLAHFFQMPIAAVSLIDSDRVWLKSRVGTHFVNIPRENSFCGHVIASGEMIVVSDVLEDERFADNPYVRNAPHIRSYFGVTLMGPGGHPVGALCMVDQKPRHLSSADAKALISLAAIAGNELAAVDLNRAVAEQSRREKWVRMLLNHLPSGVILLDECRVVESYNPAAEQLFGASLSGLVGADAGTLTTDDLSRFSSMGIGDDGSYTQEATGRRTDGSLFPMEVSVTPTHLGGKKKYAVMVRDMTAKKAEEARRQVGEERRQKYYSSAAHELRSPLGSLSGFANMLAKRQLPEETVREIAGIMSTETGRLVKLINEMLDFARLENGGTDDFDIRLQALAPVIETTLQSLGGIEGITRVVCTIAPEMPDVAIDARKMQQALTNILGNAIKYSPDGGKIDLIVQTAMAGNTRVAQIVVRDRGIGMTPAQKERIFEPFYRARQLASAEGNGLGMAITQDLVKLQRGSISVESALGEGTEITICLPLQ</sequence>
<evidence type="ECO:0000313" key="16">
    <source>
        <dbReference type="Proteomes" id="UP001158049"/>
    </source>
</evidence>
<comment type="catalytic activity">
    <reaction evidence="1">
        <text>ATP + protein L-histidine = ADP + protein N-phospho-L-histidine.</text>
        <dbReference type="EC" id="2.7.13.3"/>
    </reaction>
</comment>
<dbReference type="InterPro" id="IPR003018">
    <property type="entry name" value="GAF"/>
</dbReference>
<dbReference type="InterPro" id="IPR000014">
    <property type="entry name" value="PAS"/>
</dbReference>
<dbReference type="InterPro" id="IPR005467">
    <property type="entry name" value="His_kinase_dom"/>
</dbReference>
<keyword evidence="8" id="KW-0418">Kinase</keyword>
<dbReference type="PANTHER" id="PTHR42878:SF7">
    <property type="entry name" value="SENSOR HISTIDINE KINASE GLRK"/>
    <property type="match status" value="1"/>
</dbReference>
<dbReference type="SUPFAM" id="SSF55874">
    <property type="entry name" value="ATPase domain of HSP90 chaperone/DNA topoisomerase II/histidine kinase"/>
    <property type="match status" value="1"/>
</dbReference>
<keyword evidence="9" id="KW-0067">ATP-binding</keyword>
<evidence type="ECO:0000256" key="9">
    <source>
        <dbReference type="ARBA" id="ARBA00022840"/>
    </source>
</evidence>
<keyword evidence="6" id="KW-0812">Transmembrane</keyword>
<dbReference type="SMART" id="SM00387">
    <property type="entry name" value="HATPase_c"/>
    <property type="match status" value="1"/>
</dbReference>
<evidence type="ECO:0000256" key="5">
    <source>
        <dbReference type="ARBA" id="ARBA00022679"/>
    </source>
</evidence>
<dbReference type="PROSITE" id="PS50109">
    <property type="entry name" value="HIS_KIN"/>
    <property type="match status" value="1"/>
</dbReference>
<dbReference type="SUPFAM" id="SSF47384">
    <property type="entry name" value="Homodimeric domain of signal transducing histidine kinase"/>
    <property type="match status" value="1"/>
</dbReference>
<dbReference type="Gene3D" id="3.30.450.40">
    <property type="match status" value="1"/>
</dbReference>
<evidence type="ECO:0000259" key="13">
    <source>
        <dbReference type="PROSITE" id="PS50109"/>
    </source>
</evidence>
<dbReference type="EMBL" id="FXUL01000004">
    <property type="protein sequence ID" value="SMP56024.1"/>
    <property type="molecule type" value="Genomic_DNA"/>
</dbReference>
<feature type="domain" description="PAS" evidence="14">
    <location>
        <begin position="173"/>
        <end position="217"/>
    </location>
</feature>
<dbReference type="RefSeq" id="WP_283441841.1">
    <property type="nucleotide sequence ID" value="NZ_FXUL01000004.1"/>
</dbReference>
<dbReference type="SUPFAM" id="SSF55785">
    <property type="entry name" value="PYP-like sensor domain (PAS domain)"/>
    <property type="match status" value="1"/>
</dbReference>
<keyword evidence="12" id="KW-0472">Membrane</keyword>
<keyword evidence="5" id="KW-0808">Transferase</keyword>
<dbReference type="Pfam" id="PF00512">
    <property type="entry name" value="HisKA"/>
    <property type="match status" value="1"/>
</dbReference>
<evidence type="ECO:0000256" key="8">
    <source>
        <dbReference type="ARBA" id="ARBA00022777"/>
    </source>
</evidence>
<dbReference type="PANTHER" id="PTHR42878">
    <property type="entry name" value="TWO-COMPONENT HISTIDINE KINASE"/>
    <property type="match status" value="1"/>
</dbReference>
<keyword evidence="10" id="KW-1133">Transmembrane helix</keyword>
<gene>
    <name evidence="15" type="ORF">SAMN06295970_104281</name>
</gene>
<dbReference type="NCBIfam" id="TIGR00229">
    <property type="entry name" value="sensory_box"/>
    <property type="match status" value="1"/>
</dbReference>
<dbReference type="Pfam" id="PF02518">
    <property type="entry name" value="HATPase_c"/>
    <property type="match status" value="1"/>
</dbReference>
<dbReference type="InterPro" id="IPR035965">
    <property type="entry name" value="PAS-like_dom_sf"/>
</dbReference>
<dbReference type="InterPro" id="IPR004358">
    <property type="entry name" value="Sig_transdc_His_kin-like_C"/>
</dbReference>
<evidence type="ECO:0000256" key="3">
    <source>
        <dbReference type="ARBA" id="ARBA00012438"/>
    </source>
</evidence>
<evidence type="ECO:0000256" key="7">
    <source>
        <dbReference type="ARBA" id="ARBA00022741"/>
    </source>
</evidence>
<keyword evidence="4" id="KW-0597">Phosphoprotein</keyword>
<dbReference type="InterPro" id="IPR029016">
    <property type="entry name" value="GAF-like_dom_sf"/>
</dbReference>
<comment type="subcellular location">
    <subcellularLocation>
        <location evidence="2">Membrane</location>
        <topology evidence="2">Multi-pass membrane protein</topology>
    </subcellularLocation>
</comment>
<dbReference type="Gene3D" id="3.30.450.20">
    <property type="entry name" value="PAS domain"/>
    <property type="match status" value="1"/>
</dbReference>
<evidence type="ECO:0000256" key="11">
    <source>
        <dbReference type="ARBA" id="ARBA00023012"/>
    </source>
</evidence>
<dbReference type="Pfam" id="PF13426">
    <property type="entry name" value="PAS_9"/>
    <property type="match status" value="1"/>
</dbReference>
<accession>A0ABY1Q541</accession>
<dbReference type="Gene3D" id="1.10.287.130">
    <property type="match status" value="1"/>
</dbReference>
<keyword evidence="7" id="KW-0547">Nucleotide-binding</keyword>
<feature type="domain" description="Histidine kinase" evidence="13">
    <location>
        <begin position="303"/>
        <end position="520"/>
    </location>
</feature>
<dbReference type="PROSITE" id="PS50112">
    <property type="entry name" value="PAS"/>
    <property type="match status" value="1"/>
</dbReference>
<dbReference type="Proteomes" id="UP001158049">
    <property type="component" value="Unassembled WGS sequence"/>
</dbReference>
<dbReference type="InterPro" id="IPR050351">
    <property type="entry name" value="BphY/WalK/GraS-like"/>
</dbReference>
<dbReference type="SMART" id="SM00065">
    <property type="entry name" value="GAF"/>
    <property type="match status" value="1"/>
</dbReference>
<evidence type="ECO:0000256" key="4">
    <source>
        <dbReference type="ARBA" id="ARBA00022553"/>
    </source>
</evidence>
<evidence type="ECO:0000256" key="2">
    <source>
        <dbReference type="ARBA" id="ARBA00004141"/>
    </source>
</evidence>
<evidence type="ECO:0000256" key="1">
    <source>
        <dbReference type="ARBA" id="ARBA00000085"/>
    </source>
</evidence>
<dbReference type="SMART" id="SM00388">
    <property type="entry name" value="HisKA"/>
    <property type="match status" value="1"/>
</dbReference>
<keyword evidence="16" id="KW-1185">Reference proteome</keyword>
<dbReference type="CDD" id="cd00075">
    <property type="entry name" value="HATPase"/>
    <property type="match status" value="1"/>
</dbReference>
<evidence type="ECO:0000256" key="6">
    <source>
        <dbReference type="ARBA" id="ARBA00022692"/>
    </source>
</evidence>
<dbReference type="InterPro" id="IPR003594">
    <property type="entry name" value="HATPase_dom"/>
</dbReference>
<dbReference type="EC" id="2.7.13.3" evidence="3"/>
<dbReference type="Gene3D" id="3.30.565.10">
    <property type="entry name" value="Histidine kinase-like ATPase, C-terminal domain"/>
    <property type="match status" value="1"/>
</dbReference>
<reference evidence="15 16" key="1">
    <citation type="submission" date="2017-05" db="EMBL/GenBank/DDBJ databases">
        <authorList>
            <person name="Varghese N."/>
            <person name="Submissions S."/>
        </authorList>
    </citation>
    <scope>NUCLEOTIDE SEQUENCE [LARGE SCALE GENOMIC DNA]</scope>
    <source>
        <strain evidence="15 16">DSM 26001</strain>
    </source>
</reference>
<keyword evidence="11" id="KW-0902">Two-component regulatory system</keyword>
<comment type="caution">
    <text evidence="15">The sequence shown here is derived from an EMBL/GenBank/DDBJ whole genome shotgun (WGS) entry which is preliminary data.</text>
</comment>
<dbReference type="CDD" id="cd00082">
    <property type="entry name" value="HisKA"/>
    <property type="match status" value="1"/>
</dbReference>
<dbReference type="Pfam" id="PF01590">
    <property type="entry name" value="GAF"/>
    <property type="match status" value="1"/>
</dbReference>
<dbReference type="InterPro" id="IPR036890">
    <property type="entry name" value="HATPase_C_sf"/>
</dbReference>
<protein>
    <recommendedName>
        <fullName evidence="3">histidine kinase</fullName>
        <ecNumber evidence="3">2.7.13.3</ecNumber>
    </recommendedName>
</protein>
<proteinExistence type="predicted"/>
<evidence type="ECO:0000259" key="14">
    <source>
        <dbReference type="PROSITE" id="PS50112"/>
    </source>
</evidence>
<evidence type="ECO:0000256" key="10">
    <source>
        <dbReference type="ARBA" id="ARBA00022989"/>
    </source>
</evidence>
<name>A0ABY1Q541_9BURK</name>
<dbReference type="CDD" id="cd00130">
    <property type="entry name" value="PAS"/>
    <property type="match status" value="1"/>
</dbReference>
<dbReference type="InterPro" id="IPR036097">
    <property type="entry name" value="HisK_dim/P_sf"/>
</dbReference>
<evidence type="ECO:0000313" key="15">
    <source>
        <dbReference type="EMBL" id="SMP56024.1"/>
    </source>
</evidence>
<evidence type="ECO:0000256" key="12">
    <source>
        <dbReference type="ARBA" id="ARBA00023136"/>
    </source>
</evidence>